<dbReference type="Gene3D" id="3.40.710.10">
    <property type="entry name" value="DD-peptidase/beta-lactamase superfamily"/>
    <property type="match status" value="1"/>
</dbReference>
<evidence type="ECO:0000313" key="3">
    <source>
        <dbReference type="Proteomes" id="UP001216390"/>
    </source>
</evidence>
<dbReference type="Proteomes" id="UP001216390">
    <property type="component" value="Chromosome"/>
</dbReference>
<keyword evidence="2" id="KW-0378">Hydrolase</keyword>
<feature type="domain" description="Beta-lactamase-related" evidence="1">
    <location>
        <begin position="21"/>
        <end position="256"/>
    </location>
</feature>
<dbReference type="InterPro" id="IPR050789">
    <property type="entry name" value="Diverse_Enzym_Activities"/>
</dbReference>
<dbReference type="InterPro" id="IPR001466">
    <property type="entry name" value="Beta-lactam-related"/>
</dbReference>
<dbReference type="PANTHER" id="PTHR43283">
    <property type="entry name" value="BETA-LACTAMASE-RELATED"/>
    <property type="match status" value="1"/>
</dbReference>
<dbReference type="SUPFAM" id="SSF56601">
    <property type="entry name" value="beta-lactamase/transpeptidase-like"/>
    <property type="match status" value="1"/>
</dbReference>
<proteinExistence type="predicted"/>
<dbReference type="AlphaFoldDB" id="A0AAE9Y7D8"/>
<gene>
    <name evidence="2" type="ORF">PO878_14845</name>
</gene>
<dbReference type="RefSeq" id="WP_272735305.1">
    <property type="nucleotide sequence ID" value="NZ_CP116942.1"/>
</dbReference>
<evidence type="ECO:0000259" key="1">
    <source>
        <dbReference type="Pfam" id="PF00144"/>
    </source>
</evidence>
<sequence length="274" mass="28543">MSAQPGPGPLEAVEEWPCSHVSAAVVDRGQGIRWAIGDLDHRYALASVTKPLVATAALLAVEEGSLALDRPAGPEGATVAHLLAHASGLGLDGRELASPEHRRIYSNTGYEVLGEVMEADTGIPVATYLAEGVLGPLGMASTSLDGSPAWAATSTAADLARWAGELLAPRLLAASTVERARTVAFPGLEGLVPGYGKQSPNDWGLGFEIKGTKDPHWTAPDGSPATFGHFGRSGTFVWIDPDAARALVVLTDEEFEAWAKPRWPALSSAVLAAP</sequence>
<dbReference type="Pfam" id="PF00144">
    <property type="entry name" value="Beta-lactamase"/>
    <property type="match status" value="1"/>
</dbReference>
<reference evidence="2" key="1">
    <citation type="submission" date="2023-01" db="EMBL/GenBank/DDBJ databases">
        <title>The diversity of Class Acidimicrobiia in South China Sea sediment environments and the proposal of Iamia marina sp. nov., a novel species of the genus Iamia.</title>
        <authorList>
            <person name="He Y."/>
            <person name="Tian X."/>
        </authorList>
    </citation>
    <scope>NUCLEOTIDE SEQUENCE</scope>
    <source>
        <strain evidence="2">DSM 19957</strain>
    </source>
</reference>
<evidence type="ECO:0000313" key="2">
    <source>
        <dbReference type="EMBL" id="WCO65778.1"/>
    </source>
</evidence>
<protein>
    <submittedName>
        <fullName evidence="2">Serine hydrolase</fullName>
    </submittedName>
</protein>
<dbReference type="GO" id="GO:0016787">
    <property type="term" value="F:hydrolase activity"/>
    <property type="evidence" value="ECO:0007669"/>
    <property type="project" value="UniProtKB-KW"/>
</dbReference>
<dbReference type="KEGG" id="ima:PO878_14845"/>
<keyword evidence="3" id="KW-1185">Reference proteome</keyword>
<accession>A0AAE9Y7D8</accession>
<dbReference type="EMBL" id="CP116942">
    <property type="protein sequence ID" value="WCO65778.1"/>
    <property type="molecule type" value="Genomic_DNA"/>
</dbReference>
<dbReference type="PANTHER" id="PTHR43283:SF15">
    <property type="entry name" value="CONSERVED PROTEIN"/>
    <property type="match status" value="1"/>
</dbReference>
<dbReference type="InterPro" id="IPR012338">
    <property type="entry name" value="Beta-lactam/transpept-like"/>
</dbReference>
<name>A0AAE9Y7D8_9ACTN</name>
<organism evidence="2 3">
    <name type="scientific">Iamia majanohamensis</name>
    <dbReference type="NCBI Taxonomy" id="467976"/>
    <lineage>
        <taxon>Bacteria</taxon>
        <taxon>Bacillati</taxon>
        <taxon>Actinomycetota</taxon>
        <taxon>Acidimicrobiia</taxon>
        <taxon>Acidimicrobiales</taxon>
        <taxon>Iamiaceae</taxon>
        <taxon>Iamia</taxon>
    </lineage>
</organism>